<gene>
    <name evidence="3" type="ORF">OKIOD_LOCUS9085</name>
</gene>
<evidence type="ECO:0000313" key="4">
    <source>
        <dbReference type="Proteomes" id="UP001158576"/>
    </source>
</evidence>
<keyword evidence="4" id="KW-1185">Reference proteome</keyword>
<keyword evidence="2" id="KW-0812">Transmembrane</keyword>
<feature type="transmembrane region" description="Helical" evidence="2">
    <location>
        <begin position="444"/>
        <end position="467"/>
    </location>
</feature>
<keyword evidence="2" id="KW-1133">Transmembrane helix</keyword>
<dbReference type="Proteomes" id="UP001158576">
    <property type="component" value="Chromosome 1"/>
</dbReference>
<reference evidence="3 4" key="1">
    <citation type="submission" date="2021-04" db="EMBL/GenBank/DDBJ databases">
        <authorList>
            <person name="Bliznina A."/>
        </authorList>
    </citation>
    <scope>NUCLEOTIDE SEQUENCE [LARGE SCALE GENOMIC DNA]</scope>
</reference>
<feature type="transmembrane region" description="Helical" evidence="2">
    <location>
        <begin position="367"/>
        <end position="387"/>
    </location>
</feature>
<feature type="compositionally biased region" description="Basic residues" evidence="1">
    <location>
        <begin position="279"/>
        <end position="290"/>
    </location>
</feature>
<organism evidence="3 4">
    <name type="scientific">Oikopleura dioica</name>
    <name type="common">Tunicate</name>
    <dbReference type="NCBI Taxonomy" id="34765"/>
    <lineage>
        <taxon>Eukaryota</taxon>
        <taxon>Metazoa</taxon>
        <taxon>Chordata</taxon>
        <taxon>Tunicata</taxon>
        <taxon>Appendicularia</taxon>
        <taxon>Copelata</taxon>
        <taxon>Oikopleuridae</taxon>
        <taxon>Oikopleura</taxon>
    </lineage>
</organism>
<evidence type="ECO:0000256" key="2">
    <source>
        <dbReference type="SAM" id="Phobius"/>
    </source>
</evidence>
<proteinExistence type="predicted"/>
<evidence type="ECO:0000256" key="1">
    <source>
        <dbReference type="SAM" id="MobiDB-lite"/>
    </source>
</evidence>
<feature type="transmembrane region" description="Helical" evidence="2">
    <location>
        <begin position="324"/>
        <end position="347"/>
    </location>
</feature>
<dbReference type="EMBL" id="OU015566">
    <property type="protein sequence ID" value="CAG5102477.1"/>
    <property type="molecule type" value="Genomic_DNA"/>
</dbReference>
<name>A0ABN7SNQ3_OIKDI</name>
<protein>
    <submittedName>
        <fullName evidence="3">Oidioi.mRNA.OKI2018_I69.chr1.g320.t1.cds</fullName>
    </submittedName>
</protein>
<sequence length="539" mass="61027">MRTFWLLILEIFAKKECPSIQGNLSQDGFSPTKNYYFRPIDTPYDTFYKIPSDGLPCELHCSNTAGCHAFNTLETGTCELVLGIWQEYPKSSISSGFFHDFCVPYQTSSYRKITEFTVVFTANITDKILLERIRNQVTEIEFDSWKMESDHMMASAKRVEISTRTRANRKHILYANFRILSYLKLKYGNAKNTLGRLDREISQYLSSKLSYIEGAKPIRNFPNPKLIVRIHEINGGVKTGVCFKGKNCKCTDVGEENEFPVQNTMLRTSRTGPQNKCSLKSRHKKSTKNRKSTEKSTMVCELHNFWEWVYNAADHFHRDPVANVVIYSSIGLFFATVAWVLTIPAYIFLQDVNPLFECGVHESSCHFIISLVFAAVVSVIFAIGIAAGEKHKPTLYSFFNGMGFLGMILELYSCIALTQTIVSYNKNTSVPNITTMNTTGNKQLINGLTYTAVACHFVVFFALFMALKFSFLVNWYFTYQDKLIYADTVRLKHGGMGGMHGNIDLGVAEIKDNNFKAEGLVKGMGKIKKSTVQPTNVPV</sequence>
<keyword evidence="2" id="KW-0472">Membrane</keyword>
<accession>A0ABN7SNQ3</accession>
<evidence type="ECO:0000313" key="3">
    <source>
        <dbReference type="EMBL" id="CAG5102477.1"/>
    </source>
</evidence>
<feature type="region of interest" description="Disordered" evidence="1">
    <location>
        <begin position="268"/>
        <end position="292"/>
    </location>
</feature>
<feature type="compositionally biased region" description="Polar residues" evidence="1">
    <location>
        <begin position="268"/>
        <end position="278"/>
    </location>
</feature>
<feature type="transmembrane region" description="Helical" evidence="2">
    <location>
        <begin position="399"/>
        <end position="424"/>
    </location>
</feature>